<keyword evidence="2" id="KW-1185">Reference proteome</keyword>
<evidence type="ECO:0000313" key="2">
    <source>
        <dbReference type="Proteomes" id="UP000183832"/>
    </source>
</evidence>
<organism evidence="1 2">
    <name type="scientific">Clunio marinus</name>
    <dbReference type="NCBI Taxonomy" id="568069"/>
    <lineage>
        <taxon>Eukaryota</taxon>
        <taxon>Metazoa</taxon>
        <taxon>Ecdysozoa</taxon>
        <taxon>Arthropoda</taxon>
        <taxon>Hexapoda</taxon>
        <taxon>Insecta</taxon>
        <taxon>Pterygota</taxon>
        <taxon>Neoptera</taxon>
        <taxon>Endopterygota</taxon>
        <taxon>Diptera</taxon>
        <taxon>Nematocera</taxon>
        <taxon>Chironomoidea</taxon>
        <taxon>Chironomidae</taxon>
        <taxon>Clunio</taxon>
    </lineage>
</organism>
<dbReference type="Proteomes" id="UP000183832">
    <property type="component" value="Unassembled WGS sequence"/>
</dbReference>
<proteinExistence type="predicted"/>
<accession>A0A1J1HGF1</accession>
<evidence type="ECO:0000313" key="1">
    <source>
        <dbReference type="EMBL" id="CRK86476.1"/>
    </source>
</evidence>
<protein>
    <submittedName>
        <fullName evidence="1">CLUMA_CG000346, isoform A</fullName>
    </submittedName>
</protein>
<reference evidence="1 2" key="1">
    <citation type="submission" date="2015-04" db="EMBL/GenBank/DDBJ databases">
        <authorList>
            <person name="Syromyatnikov M.Y."/>
            <person name="Popov V.N."/>
        </authorList>
    </citation>
    <scope>NUCLEOTIDE SEQUENCE [LARGE SCALE GENOMIC DNA]</scope>
</reference>
<name>A0A1J1HGF1_9DIPT</name>
<dbReference type="EMBL" id="CVRI01000001">
    <property type="protein sequence ID" value="CRK86476.1"/>
    <property type="molecule type" value="Genomic_DNA"/>
</dbReference>
<dbReference type="AlphaFoldDB" id="A0A1J1HGF1"/>
<sequence length="67" mass="7932">MSKLLSIWIKALKESAENIRRRRRNENGEGRLFNNNNKSYRLQQTQKKCHSNSIKKCLNIVMVVKQS</sequence>
<gene>
    <name evidence="1" type="ORF">CLUMA_CG000346</name>
</gene>